<keyword evidence="4 6" id="KW-0472">Membrane</keyword>
<evidence type="ECO:0000256" key="5">
    <source>
        <dbReference type="ARBA" id="ARBA00049660"/>
    </source>
</evidence>
<evidence type="ECO:0000256" key="1">
    <source>
        <dbReference type="ARBA" id="ARBA00004141"/>
    </source>
</evidence>
<proteinExistence type="inferred from homology"/>
<dbReference type="PROSITE" id="PS01005">
    <property type="entry name" value="FORMATE_NITRITE_TP_1"/>
    <property type="match status" value="1"/>
</dbReference>
<dbReference type="PANTHER" id="PTHR30520">
    <property type="entry name" value="FORMATE TRANSPORTER-RELATED"/>
    <property type="match status" value="1"/>
</dbReference>
<organism evidence="7 8">
    <name type="scientific">Aminivibrio pyruvatiphilus</name>
    <dbReference type="NCBI Taxonomy" id="1005740"/>
    <lineage>
        <taxon>Bacteria</taxon>
        <taxon>Thermotogati</taxon>
        <taxon>Synergistota</taxon>
        <taxon>Synergistia</taxon>
        <taxon>Synergistales</taxon>
        <taxon>Aminobacteriaceae</taxon>
        <taxon>Aminivibrio</taxon>
    </lineage>
</organism>
<dbReference type="RefSeq" id="WP_133956981.1">
    <property type="nucleotide sequence ID" value="NZ_SORI01000004.1"/>
</dbReference>
<comment type="caution">
    <text evidence="7">The sequence shown here is derived from an EMBL/GenBank/DDBJ whole genome shotgun (WGS) entry which is preliminary data.</text>
</comment>
<feature type="transmembrane region" description="Helical" evidence="6">
    <location>
        <begin position="26"/>
        <end position="47"/>
    </location>
</feature>
<feature type="transmembrane region" description="Helical" evidence="6">
    <location>
        <begin position="109"/>
        <end position="130"/>
    </location>
</feature>
<gene>
    <name evidence="7" type="ORF">C8D99_104147</name>
</gene>
<dbReference type="Gene3D" id="1.20.1080.10">
    <property type="entry name" value="Glycerol uptake facilitator protein"/>
    <property type="match status" value="1"/>
</dbReference>
<feature type="transmembrane region" description="Helical" evidence="6">
    <location>
        <begin position="242"/>
        <end position="264"/>
    </location>
</feature>
<dbReference type="InterPro" id="IPR024002">
    <property type="entry name" value="For/NO2_transpt_CS"/>
</dbReference>
<evidence type="ECO:0000313" key="8">
    <source>
        <dbReference type="Proteomes" id="UP000295066"/>
    </source>
</evidence>
<dbReference type="EMBL" id="SORI01000004">
    <property type="protein sequence ID" value="TDY61902.1"/>
    <property type="molecule type" value="Genomic_DNA"/>
</dbReference>
<evidence type="ECO:0000256" key="2">
    <source>
        <dbReference type="ARBA" id="ARBA00022692"/>
    </source>
</evidence>
<feature type="transmembrane region" description="Helical" evidence="6">
    <location>
        <begin position="59"/>
        <end position="79"/>
    </location>
</feature>
<dbReference type="AlphaFoldDB" id="A0A4R8MC90"/>
<comment type="similarity">
    <text evidence="5">Belongs to the FNT transporter (TC 1.A.16) family.</text>
</comment>
<comment type="subcellular location">
    <subcellularLocation>
        <location evidence="1">Membrane</location>
        <topology evidence="1">Multi-pass membrane protein</topology>
    </subcellularLocation>
</comment>
<sequence>MKTPAELAKAACAVSKVKVNLSVRQMMLMGILAGAYIAFAGWLMTVVSHDMTQHFGSGFTRFMSGAVFSVGLMMVVISGSELFTGNCMMPLGYLAGCTPLKKILRNWGWVYTANLIGSILIAVLIYFSGLADNAVGGRALQVAAGKMSLPVVQGFFRGILCNWIVVLAVWMAMAATDIIGKVWAIFFPIMTFVAAGFEHSVANMYFMSLGLLLKGTPAAVSASGLSEQAMASVSLGGFFTNLIPVTLGNMVGGILFVAVFYYFIFQDGLTDLE</sequence>
<keyword evidence="8" id="KW-1185">Reference proteome</keyword>
<feature type="transmembrane region" description="Helical" evidence="6">
    <location>
        <begin position="151"/>
        <end position="172"/>
    </location>
</feature>
<evidence type="ECO:0000313" key="7">
    <source>
        <dbReference type="EMBL" id="TDY61902.1"/>
    </source>
</evidence>
<evidence type="ECO:0000256" key="6">
    <source>
        <dbReference type="SAM" id="Phobius"/>
    </source>
</evidence>
<dbReference type="Pfam" id="PF01226">
    <property type="entry name" value="Form_Nir_trans"/>
    <property type="match status" value="1"/>
</dbReference>
<name>A0A4R8MC90_9BACT</name>
<dbReference type="GO" id="GO:0005886">
    <property type="term" value="C:plasma membrane"/>
    <property type="evidence" value="ECO:0007669"/>
    <property type="project" value="TreeGrafter"/>
</dbReference>
<feature type="transmembrane region" description="Helical" evidence="6">
    <location>
        <begin position="178"/>
        <end position="197"/>
    </location>
</feature>
<dbReference type="InterPro" id="IPR000292">
    <property type="entry name" value="For/NO2_transpt"/>
</dbReference>
<dbReference type="PANTHER" id="PTHR30520:SF6">
    <property type="entry name" value="FORMATE_NITRATE FAMILY TRANSPORTER (EUROFUNG)"/>
    <property type="match status" value="1"/>
</dbReference>
<keyword evidence="3 6" id="KW-1133">Transmembrane helix</keyword>
<evidence type="ECO:0000256" key="4">
    <source>
        <dbReference type="ARBA" id="ARBA00023136"/>
    </source>
</evidence>
<protein>
    <submittedName>
        <fullName evidence="7">Formate/nitrite transporter</fullName>
    </submittedName>
</protein>
<keyword evidence="2 6" id="KW-0812">Transmembrane</keyword>
<dbReference type="GO" id="GO:0015499">
    <property type="term" value="F:formate transmembrane transporter activity"/>
    <property type="evidence" value="ECO:0007669"/>
    <property type="project" value="TreeGrafter"/>
</dbReference>
<accession>A0A4R8MC90</accession>
<evidence type="ECO:0000256" key="3">
    <source>
        <dbReference type="ARBA" id="ARBA00022989"/>
    </source>
</evidence>
<dbReference type="OrthoDB" id="9786493at2"/>
<dbReference type="Proteomes" id="UP000295066">
    <property type="component" value="Unassembled WGS sequence"/>
</dbReference>
<reference evidence="7 8" key="1">
    <citation type="submission" date="2019-03" db="EMBL/GenBank/DDBJ databases">
        <title>Genomic Encyclopedia of Type Strains, Phase IV (KMG-IV): sequencing the most valuable type-strain genomes for metagenomic binning, comparative biology and taxonomic classification.</title>
        <authorList>
            <person name="Goeker M."/>
        </authorList>
    </citation>
    <scope>NUCLEOTIDE SEQUENCE [LARGE SCALE GENOMIC DNA]</scope>
    <source>
        <strain evidence="7 8">DSM 25964</strain>
    </source>
</reference>
<dbReference type="InterPro" id="IPR023271">
    <property type="entry name" value="Aquaporin-like"/>
</dbReference>